<dbReference type="RefSeq" id="WP_089346634.1">
    <property type="nucleotide sequence ID" value="NZ_BJUM01000071.1"/>
</dbReference>
<sequence>MSVCAVANAKGRLFITAETDCSEFVLLDQAEFSNLESGSLQQMLETLHLLFEFDAELFAIVELALIMAFLTSHFGGRIVRWLGK</sequence>
<dbReference type="OrthoDB" id="6293653at2"/>
<evidence type="ECO:0000313" key="2">
    <source>
        <dbReference type="EMBL" id="GEK57008.1"/>
    </source>
</evidence>
<comment type="caution">
    <text evidence="2">The sequence shown here is derived from an EMBL/GenBank/DDBJ whole genome shotgun (WGS) entry which is preliminary data.</text>
</comment>
<keyword evidence="1" id="KW-0472">Membrane</keyword>
<dbReference type="EMBL" id="BJUM01000071">
    <property type="protein sequence ID" value="GEK57008.1"/>
    <property type="molecule type" value="Genomic_DNA"/>
</dbReference>
<protein>
    <submittedName>
        <fullName evidence="2">Uncharacterized protein</fullName>
    </submittedName>
</protein>
<organism evidence="2 3">
    <name type="scientific">Pseudoalteromonas espejiana</name>
    <dbReference type="NCBI Taxonomy" id="28107"/>
    <lineage>
        <taxon>Bacteria</taxon>
        <taxon>Pseudomonadati</taxon>
        <taxon>Pseudomonadota</taxon>
        <taxon>Gammaproteobacteria</taxon>
        <taxon>Alteromonadales</taxon>
        <taxon>Pseudoalteromonadaceae</taxon>
        <taxon>Pseudoalteromonas</taxon>
    </lineage>
</organism>
<name>A0A510Y139_9GAMM</name>
<proteinExistence type="predicted"/>
<reference evidence="2 3" key="1">
    <citation type="submission" date="2019-07" db="EMBL/GenBank/DDBJ databases">
        <title>Whole genome shotgun sequence of Pseudoalteromonas espejiana NBRC 102222.</title>
        <authorList>
            <person name="Hosoyama A."/>
            <person name="Uohara A."/>
            <person name="Ohji S."/>
            <person name="Ichikawa N."/>
        </authorList>
    </citation>
    <scope>NUCLEOTIDE SEQUENCE [LARGE SCALE GENOMIC DNA]</scope>
    <source>
        <strain evidence="2 3">NBRC 102222</strain>
    </source>
</reference>
<dbReference type="AlphaFoldDB" id="A0A510Y139"/>
<evidence type="ECO:0000256" key="1">
    <source>
        <dbReference type="SAM" id="Phobius"/>
    </source>
</evidence>
<evidence type="ECO:0000313" key="3">
    <source>
        <dbReference type="Proteomes" id="UP000321419"/>
    </source>
</evidence>
<keyword evidence="3" id="KW-1185">Reference proteome</keyword>
<dbReference type="Proteomes" id="UP000321419">
    <property type="component" value="Unassembled WGS sequence"/>
</dbReference>
<keyword evidence="1" id="KW-1133">Transmembrane helix</keyword>
<keyword evidence="1" id="KW-0812">Transmembrane</keyword>
<accession>A0A510Y139</accession>
<feature type="transmembrane region" description="Helical" evidence="1">
    <location>
        <begin position="57"/>
        <end position="79"/>
    </location>
</feature>
<gene>
    <name evidence="2" type="ORF">PES01_38530</name>
</gene>